<name>A0ABQ9GGH8_9NEOP</name>
<proteinExistence type="predicted"/>
<sequence>MIHTMSNEKFLTNPKNKGRLISMMISRYYTQASKIRRKRLDCQHCFVLGSIKMRRKDAVSPAIFSPANAGSSTVVGNILFLHAMSGCDTSTLFMQGKMKSFKNLVKDPLVAEVVKVFKDSNATQEMVAAAGERFVVSLCGYSGTNKSAFRYSSNIAALPPSAAAARKHSLRVNHQVQRWLGVEKNAKEWGWKKTNTGLEPVFTVLPPAPPTLLKLVSCECTKKCQRNCRCK</sequence>
<protein>
    <submittedName>
        <fullName evidence="1">Uncharacterized protein</fullName>
    </submittedName>
</protein>
<reference evidence="1 2" key="1">
    <citation type="submission" date="2023-02" db="EMBL/GenBank/DDBJ databases">
        <title>LHISI_Scaffold_Assembly.</title>
        <authorList>
            <person name="Stuart O.P."/>
            <person name="Cleave R."/>
            <person name="Magrath M.J.L."/>
            <person name="Mikheyev A.S."/>
        </authorList>
    </citation>
    <scope>NUCLEOTIDE SEQUENCE [LARGE SCALE GENOMIC DNA]</scope>
    <source>
        <strain evidence="1">Daus_M_001</strain>
        <tissue evidence="1">Leg muscle</tissue>
    </source>
</reference>
<accession>A0ABQ9GGH8</accession>
<dbReference type="Proteomes" id="UP001159363">
    <property type="component" value="Chromosome 11"/>
</dbReference>
<evidence type="ECO:0000313" key="1">
    <source>
        <dbReference type="EMBL" id="KAJ8870794.1"/>
    </source>
</evidence>
<dbReference type="EMBL" id="JARBHB010000012">
    <property type="protein sequence ID" value="KAJ8870794.1"/>
    <property type="molecule type" value="Genomic_DNA"/>
</dbReference>
<keyword evidence="2" id="KW-1185">Reference proteome</keyword>
<organism evidence="1 2">
    <name type="scientific">Dryococelus australis</name>
    <dbReference type="NCBI Taxonomy" id="614101"/>
    <lineage>
        <taxon>Eukaryota</taxon>
        <taxon>Metazoa</taxon>
        <taxon>Ecdysozoa</taxon>
        <taxon>Arthropoda</taxon>
        <taxon>Hexapoda</taxon>
        <taxon>Insecta</taxon>
        <taxon>Pterygota</taxon>
        <taxon>Neoptera</taxon>
        <taxon>Polyneoptera</taxon>
        <taxon>Phasmatodea</taxon>
        <taxon>Verophasmatodea</taxon>
        <taxon>Anareolatae</taxon>
        <taxon>Phasmatidae</taxon>
        <taxon>Eurycanthinae</taxon>
        <taxon>Dryococelus</taxon>
    </lineage>
</organism>
<gene>
    <name evidence="1" type="ORF">PR048_027093</name>
</gene>
<comment type="caution">
    <text evidence="1">The sequence shown here is derived from an EMBL/GenBank/DDBJ whole genome shotgun (WGS) entry which is preliminary data.</text>
</comment>
<evidence type="ECO:0000313" key="2">
    <source>
        <dbReference type="Proteomes" id="UP001159363"/>
    </source>
</evidence>